<protein>
    <submittedName>
        <fullName evidence="1">Uncharacterized protein</fullName>
    </submittedName>
</protein>
<name>A0A3M7TKX3_9FLAO</name>
<dbReference type="Proteomes" id="UP000278775">
    <property type="component" value="Unassembled WGS sequence"/>
</dbReference>
<evidence type="ECO:0000313" key="1">
    <source>
        <dbReference type="EMBL" id="RNA63948.1"/>
    </source>
</evidence>
<proteinExistence type="predicted"/>
<sequence length="142" mass="16946">MNIFQRYGFLIVGKKIEEKITIITLKHILYLYKTINKNIDNMENTNHNEKPKTNNILSKLQFTDDEKKEKFLLELAYYNHKVESNIEDKKQLKELKSIYADLENSLKEVIKFEVPAKNIKNYIQLKESAFDSDLLRLTKYLK</sequence>
<reference evidence="1 2" key="1">
    <citation type="submission" date="2018-08" db="EMBL/GenBank/DDBJ databases">
        <title>Chryseobacterium nematophagum: a novel matrix digesting pathogen of nematodes.</title>
        <authorList>
            <person name="Page A."/>
            <person name="Roberts M."/>
            <person name="Felix M.-A."/>
            <person name="Weir W."/>
        </authorList>
    </citation>
    <scope>NUCLEOTIDE SEQUENCE [LARGE SCALE GENOMIC DNA]</scope>
    <source>
        <strain evidence="1 2">JUb129</strain>
    </source>
</reference>
<comment type="caution">
    <text evidence="1">The sequence shown here is derived from an EMBL/GenBank/DDBJ whole genome shotgun (WGS) entry which is preliminary data.</text>
</comment>
<accession>A0A3M7TKX3</accession>
<dbReference type="EMBL" id="QWIU01000001">
    <property type="protein sequence ID" value="RNA63948.1"/>
    <property type="molecule type" value="Genomic_DNA"/>
</dbReference>
<dbReference type="AlphaFoldDB" id="A0A3M7TKX3"/>
<gene>
    <name evidence="1" type="ORF">D1631_00105</name>
</gene>
<evidence type="ECO:0000313" key="2">
    <source>
        <dbReference type="Proteomes" id="UP000278775"/>
    </source>
</evidence>
<organism evidence="1 2">
    <name type="scientific">Chryseobacterium nematophagum</name>
    <dbReference type="NCBI Taxonomy" id="2305228"/>
    <lineage>
        <taxon>Bacteria</taxon>
        <taxon>Pseudomonadati</taxon>
        <taxon>Bacteroidota</taxon>
        <taxon>Flavobacteriia</taxon>
        <taxon>Flavobacteriales</taxon>
        <taxon>Weeksellaceae</taxon>
        <taxon>Chryseobacterium group</taxon>
        <taxon>Chryseobacterium</taxon>
    </lineage>
</organism>